<proteinExistence type="predicted"/>
<sequence length="744" mass="82818">MADATATFKDIAELFEVDLGESLTARTESLSTFRELGPPDLCHVVKSTGKAGQRDIGSYHFVSGVDASSSASLAAYINSLTYAIEGSNTWFSNTPVWKVRNGCYCCFNAFSRVDFRVDVKIPGGVVAYVVDLRGERHEATAEMWQETYVSALLRAILYSDDPTHALDAYRKLDPITSPEGELRFLAAAEALFLKGWQVGSDPEIQVASVATNHLTAGLLKYFGTSGRYQQAANLFEKLVVREPEVSSLLARAYLGMHEEVKALQIMSTALRTLPGPSSYTLLHAQCDFLRDKGRSDWALKLARQAVNAAPSEFVTWEKLTEVYVELRMFESALLTLNSCPMFTFNGRDAHRQLTPARVHLPFHRSIGEILPDRVKTEDDEADPALQRLPAPGLRGTWARAYALLTRLVAQIGWDELLKTRSAVFVMEEEYRMQKAQGDIASHARTESDVSVGGGETTLADGDGDDASTRGMRSPGGSAVTSPVTPVGELNGNGNGNANASENGIPTIRISTESDRDEGKEEKDGEAAVKAAAVDALERPVQAATEDEGQEIDHDAPPKKEPPSPTQQEPFSFSNKRLCERWLDNLFMVLYEDLRVWTIFRAEVAHFKTQHVAYRKTGLEWEILGDLGMRLHHKEEAKEAYQRCLDTPRYSVKPWNKLMEMYADEGDIQRCIQTAIRVAAYQYAEYTEMTYPTQIAKCFFKLGQVHGHAKISYTLLSMGLPEPILKIMDSYLQYGKTFKVEGYDY</sequence>
<evidence type="ECO:0000256" key="1">
    <source>
        <dbReference type="SAM" id="MobiDB-lite"/>
    </source>
</evidence>
<feature type="compositionally biased region" description="Basic and acidic residues" evidence="1">
    <location>
        <begin position="511"/>
        <end position="526"/>
    </location>
</feature>
<dbReference type="InterPro" id="IPR011990">
    <property type="entry name" value="TPR-like_helical_dom_sf"/>
</dbReference>
<protein>
    <submittedName>
        <fullName evidence="2">Chs5p-Arf1p-binding proteins-domain-containing protein</fullName>
    </submittedName>
</protein>
<dbReference type="Pfam" id="PF09295">
    <property type="entry name" value="ChAPs"/>
    <property type="match status" value="1"/>
</dbReference>
<reference evidence="2" key="1">
    <citation type="submission" date="2023-03" db="EMBL/GenBank/DDBJ databases">
        <title>Massive genome expansion in bonnet fungi (Mycena s.s.) driven by repeated elements and novel gene families across ecological guilds.</title>
        <authorList>
            <consortium name="Lawrence Berkeley National Laboratory"/>
            <person name="Harder C.B."/>
            <person name="Miyauchi S."/>
            <person name="Viragh M."/>
            <person name="Kuo A."/>
            <person name="Thoen E."/>
            <person name="Andreopoulos B."/>
            <person name="Lu D."/>
            <person name="Skrede I."/>
            <person name="Drula E."/>
            <person name="Henrissat B."/>
            <person name="Morin E."/>
            <person name="Kohler A."/>
            <person name="Barry K."/>
            <person name="LaButti K."/>
            <person name="Morin E."/>
            <person name="Salamov A."/>
            <person name="Lipzen A."/>
            <person name="Mereny Z."/>
            <person name="Hegedus B."/>
            <person name="Baldrian P."/>
            <person name="Stursova M."/>
            <person name="Weitz H."/>
            <person name="Taylor A."/>
            <person name="Grigoriev I.V."/>
            <person name="Nagy L.G."/>
            <person name="Martin F."/>
            <person name="Kauserud H."/>
        </authorList>
    </citation>
    <scope>NUCLEOTIDE SEQUENCE</scope>
    <source>
        <strain evidence="2">CBHHK002</strain>
    </source>
</reference>
<dbReference type="GO" id="GO:0034044">
    <property type="term" value="C:exomer complex"/>
    <property type="evidence" value="ECO:0007669"/>
    <property type="project" value="UniProtKB-ARBA"/>
</dbReference>
<feature type="region of interest" description="Disordered" evidence="1">
    <location>
        <begin position="435"/>
        <end position="571"/>
    </location>
</feature>
<feature type="compositionally biased region" description="Low complexity" evidence="1">
    <location>
        <begin position="487"/>
        <end position="503"/>
    </location>
</feature>
<dbReference type="AlphaFoldDB" id="A0AAD7EHU8"/>
<dbReference type="PANTHER" id="PTHR31975">
    <property type="entry name" value="BUD SITE SELECTION PROTEIN 7-RELATED"/>
    <property type="match status" value="1"/>
</dbReference>
<dbReference type="InterPro" id="IPR015374">
    <property type="entry name" value="ChAPs"/>
</dbReference>
<accession>A0AAD7EHU8</accession>
<evidence type="ECO:0000313" key="2">
    <source>
        <dbReference type="EMBL" id="KAJ7322991.1"/>
    </source>
</evidence>
<feature type="compositionally biased region" description="Basic and acidic residues" evidence="1">
    <location>
        <begin position="550"/>
        <end position="561"/>
    </location>
</feature>
<dbReference type="Gene3D" id="1.25.40.10">
    <property type="entry name" value="Tetratricopeptide repeat domain"/>
    <property type="match status" value="2"/>
</dbReference>
<evidence type="ECO:0000313" key="3">
    <source>
        <dbReference type="Proteomes" id="UP001218218"/>
    </source>
</evidence>
<comment type="caution">
    <text evidence="2">The sequence shown here is derived from an EMBL/GenBank/DDBJ whole genome shotgun (WGS) entry which is preliminary data.</text>
</comment>
<dbReference type="SUPFAM" id="SSF48452">
    <property type="entry name" value="TPR-like"/>
    <property type="match status" value="1"/>
</dbReference>
<dbReference type="GO" id="GO:0006893">
    <property type="term" value="P:Golgi to plasma membrane transport"/>
    <property type="evidence" value="ECO:0007669"/>
    <property type="project" value="TreeGrafter"/>
</dbReference>
<gene>
    <name evidence="2" type="ORF">DFH08DRAFT_354884</name>
</gene>
<dbReference type="Proteomes" id="UP001218218">
    <property type="component" value="Unassembled WGS sequence"/>
</dbReference>
<name>A0AAD7EHU8_9AGAR</name>
<dbReference type="FunFam" id="1.25.40.10:FF:000149">
    <property type="entry name" value="Clathrin-coated vesiclec protein (Bud7)"/>
    <property type="match status" value="1"/>
</dbReference>
<dbReference type="PANTHER" id="PTHR31975:SF1">
    <property type="entry name" value="BUD SITE SELECTION PROTEIN 7-RELATED"/>
    <property type="match status" value="1"/>
</dbReference>
<dbReference type="EMBL" id="JARIHO010000048">
    <property type="protein sequence ID" value="KAJ7322991.1"/>
    <property type="molecule type" value="Genomic_DNA"/>
</dbReference>
<organism evidence="2 3">
    <name type="scientific">Mycena albidolilacea</name>
    <dbReference type="NCBI Taxonomy" id="1033008"/>
    <lineage>
        <taxon>Eukaryota</taxon>
        <taxon>Fungi</taxon>
        <taxon>Dikarya</taxon>
        <taxon>Basidiomycota</taxon>
        <taxon>Agaricomycotina</taxon>
        <taxon>Agaricomycetes</taxon>
        <taxon>Agaricomycetidae</taxon>
        <taxon>Agaricales</taxon>
        <taxon>Marasmiineae</taxon>
        <taxon>Mycenaceae</taxon>
        <taxon>Mycena</taxon>
    </lineage>
</organism>
<keyword evidence="3" id="KW-1185">Reference proteome</keyword>